<feature type="compositionally biased region" description="Polar residues" evidence="1">
    <location>
        <begin position="349"/>
        <end position="359"/>
    </location>
</feature>
<reference evidence="3" key="2">
    <citation type="submission" date="2025-08" db="UniProtKB">
        <authorList>
            <consortium name="Ensembl"/>
        </authorList>
    </citation>
    <scope>IDENTIFICATION</scope>
    <source>
        <strain evidence="3">Glennie</strain>
    </source>
</reference>
<accession>A0A6I8PDE7</accession>
<feature type="region of interest" description="Disordered" evidence="1">
    <location>
        <begin position="690"/>
        <end position="712"/>
    </location>
</feature>
<evidence type="ECO:0000313" key="4">
    <source>
        <dbReference type="Proteomes" id="UP000002279"/>
    </source>
</evidence>
<feature type="compositionally biased region" description="Basic and acidic residues" evidence="1">
    <location>
        <begin position="762"/>
        <end position="796"/>
    </location>
</feature>
<dbReference type="OrthoDB" id="8945866at2759"/>
<feature type="region of interest" description="Disordered" evidence="1">
    <location>
        <begin position="744"/>
        <end position="796"/>
    </location>
</feature>
<feature type="compositionally biased region" description="Polar residues" evidence="1">
    <location>
        <begin position="156"/>
        <end position="175"/>
    </location>
</feature>
<dbReference type="Pfam" id="PF15232">
    <property type="entry name" value="DUF4585"/>
    <property type="match status" value="1"/>
</dbReference>
<evidence type="ECO:0000259" key="2">
    <source>
        <dbReference type="Pfam" id="PF15232"/>
    </source>
</evidence>
<reference evidence="3" key="3">
    <citation type="submission" date="2025-09" db="UniProtKB">
        <authorList>
            <consortium name="Ensembl"/>
        </authorList>
    </citation>
    <scope>IDENTIFICATION</scope>
    <source>
        <strain evidence="3">Glennie</strain>
    </source>
</reference>
<dbReference type="InterPro" id="IPR052303">
    <property type="entry name" value="CEFIP"/>
</dbReference>
<feature type="region of interest" description="Disordered" evidence="1">
    <location>
        <begin position="472"/>
        <end position="503"/>
    </location>
</feature>
<feature type="region of interest" description="Disordered" evidence="1">
    <location>
        <begin position="1176"/>
        <end position="1251"/>
    </location>
</feature>
<feature type="compositionally biased region" description="Basic and acidic residues" evidence="1">
    <location>
        <begin position="423"/>
        <end position="438"/>
    </location>
</feature>
<feature type="domain" description="DUF4585" evidence="2">
    <location>
        <begin position="1297"/>
        <end position="1368"/>
    </location>
</feature>
<feature type="compositionally biased region" description="Basic and acidic residues" evidence="1">
    <location>
        <begin position="818"/>
        <end position="832"/>
    </location>
</feature>
<protein>
    <recommendedName>
        <fullName evidence="2">DUF4585 domain-containing protein</fullName>
    </recommendedName>
</protein>
<feature type="compositionally biased region" description="Polar residues" evidence="1">
    <location>
        <begin position="375"/>
        <end position="386"/>
    </location>
</feature>
<feature type="compositionally biased region" description="Basic and acidic residues" evidence="1">
    <location>
        <begin position="1004"/>
        <end position="1016"/>
    </location>
</feature>
<dbReference type="GeneTree" id="ENSGT00730000111333"/>
<dbReference type="InParanoid" id="A0A6I8PDE7"/>
<feature type="compositionally biased region" description="Basic and acidic residues" evidence="1">
    <location>
        <begin position="217"/>
        <end position="234"/>
    </location>
</feature>
<feature type="region of interest" description="Disordered" evidence="1">
    <location>
        <begin position="151"/>
        <end position="177"/>
    </location>
</feature>
<feature type="compositionally biased region" description="Basic and acidic residues" evidence="1">
    <location>
        <begin position="396"/>
        <end position="410"/>
    </location>
</feature>
<feature type="compositionally biased region" description="Basic and acidic residues" evidence="1">
    <location>
        <begin position="1397"/>
        <end position="1410"/>
    </location>
</feature>
<feature type="compositionally biased region" description="Polar residues" evidence="1">
    <location>
        <begin position="924"/>
        <end position="943"/>
    </location>
</feature>
<feature type="region of interest" description="Disordered" evidence="1">
    <location>
        <begin position="345"/>
        <end position="438"/>
    </location>
</feature>
<dbReference type="CTD" id="108263861"/>
<feature type="compositionally biased region" description="Basic and acidic residues" evidence="1">
    <location>
        <begin position="484"/>
        <end position="503"/>
    </location>
</feature>
<evidence type="ECO:0000313" key="3">
    <source>
        <dbReference type="Ensembl" id="ENSOANP00000052659.1"/>
    </source>
</evidence>
<dbReference type="GO" id="GO:0030018">
    <property type="term" value="C:Z disc"/>
    <property type="evidence" value="ECO:0000318"/>
    <property type="project" value="GO_Central"/>
</dbReference>
<feature type="compositionally biased region" description="Basic and acidic residues" evidence="1">
    <location>
        <begin position="1219"/>
        <end position="1238"/>
    </location>
</feature>
<dbReference type="PANTHER" id="PTHR33775">
    <property type="entry name" value="CARDIAC-ENRICHED FHL2-INTERACTING PROTEIN-RELATED"/>
    <property type="match status" value="1"/>
</dbReference>
<dbReference type="RefSeq" id="XP_028917235.1">
    <property type="nucleotide sequence ID" value="XM_029061402.2"/>
</dbReference>
<feature type="compositionally biased region" description="Polar residues" evidence="1">
    <location>
        <begin position="269"/>
        <end position="287"/>
    </location>
</feature>
<proteinExistence type="predicted"/>
<feature type="compositionally biased region" description="Acidic residues" evidence="1">
    <location>
        <begin position="1447"/>
        <end position="1457"/>
    </location>
</feature>
<reference evidence="3 4" key="1">
    <citation type="journal article" date="2008" name="Nature">
        <title>Genome analysis of the platypus reveals unique signatures of evolution.</title>
        <authorList>
            <person name="Warren W.C."/>
            <person name="Hillier L.W."/>
            <person name="Marshall Graves J.A."/>
            <person name="Birney E."/>
            <person name="Ponting C.P."/>
            <person name="Grutzner F."/>
            <person name="Belov K."/>
            <person name="Miller W."/>
            <person name="Clarke L."/>
            <person name="Chinwalla A.T."/>
            <person name="Yang S.P."/>
            <person name="Heger A."/>
            <person name="Locke D.P."/>
            <person name="Miethke P."/>
            <person name="Waters P.D."/>
            <person name="Veyrunes F."/>
            <person name="Fulton L."/>
            <person name="Fulton B."/>
            <person name="Graves T."/>
            <person name="Wallis J."/>
            <person name="Puente X.S."/>
            <person name="Lopez-Otin C."/>
            <person name="Ordonez G.R."/>
            <person name="Eichler E.E."/>
            <person name="Chen L."/>
            <person name="Cheng Z."/>
            <person name="Deakin J.E."/>
            <person name="Alsop A."/>
            <person name="Thompson K."/>
            <person name="Kirby P."/>
            <person name="Papenfuss A.T."/>
            <person name="Wakefield M.J."/>
            <person name="Olender T."/>
            <person name="Lancet D."/>
            <person name="Huttley G.A."/>
            <person name="Smit A.F."/>
            <person name="Pask A."/>
            <person name="Temple-Smith P."/>
            <person name="Batzer M.A."/>
            <person name="Walker J.A."/>
            <person name="Konkel M.K."/>
            <person name="Harris R.S."/>
            <person name="Whittington C.M."/>
            <person name="Wong E.S."/>
            <person name="Gemmell N.J."/>
            <person name="Buschiazzo E."/>
            <person name="Vargas Jentzsch I.M."/>
            <person name="Merkel A."/>
            <person name="Schmitz J."/>
            <person name="Zemann A."/>
            <person name="Churakov G."/>
            <person name="Kriegs J.O."/>
            <person name="Brosius J."/>
            <person name="Murchison E.P."/>
            <person name="Sachidanandam R."/>
            <person name="Smith C."/>
            <person name="Hannon G.J."/>
            <person name="Tsend-Ayush E."/>
            <person name="McMillan D."/>
            <person name="Attenborough R."/>
            <person name="Rens W."/>
            <person name="Ferguson-Smith M."/>
            <person name="Lefevre C.M."/>
            <person name="Sharp J.A."/>
            <person name="Nicholas K.R."/>
            <person name="Ray D.A."/>
            <person name="Kube M."/>
            <person name="Reinhardt R."/>
            <person name="Pringle T.H."/>
            <person name="Taylor J."/>
            <person name="Jones R.C."/>
            <person name="Nixon B."/>
            <person name="Dacheux J.L."/>
            <person name="Niwa H."/>
            <person name="Sekita Y."/>
            <person name="Huang X."/>
            <person name="Stark A."/>
            <person name="Kheradpour P."/>
            <person name="Kellis M."/>
            <person name="Flicek P."/>
            <person name="Chen Y."/>
            <person name="Webber C."/>
            <person name="Hardison R."/>
            <person name="Nelson J."/>
            <person name="Hallsworth-Pepin K."/>
            <person name="Delehaunty K."/>
            <person name="Markovic C."/>
            <person name="Minx P."/>
            <person name="Feng Y."/>
            <person name="Kremitzki C."/>
            <person name="Mitreva M."/>
            <person name="Glasscock J."/>
            <person name="Wylie T."/>
            <person name="Wohldmann P."/>
            <person name="Thiru P."/>
            <person name="Nhan M.N."/>
            <person name="Pohl C.S."/>
            <person name="Smith S.M."/>
            <person name="Hou S."/>
            <person name="Nefedov M."/>
            <person name="de Jong P.J."/>
            <person name="Renfree M.B."/>
            <person name="Mardis E.R."/>
            <person name="Wilson R.K."/>
        </authorList>
    </citation>
    <scope>NUCLEOTIDE SEQUENCE [LARGE SCALE GENOMIC DNA]</scope>
    <source>
        <strain evidence="3 4">Glennie</strain>
    </source>
</reference>
<feature type="compositionally biased region" description="Polar residues" evidence="1">
    <location>
        <begin position="1426"/>
        <end position="1446"/>
    </location>
</feature>
<feature type="region of interest" description="Disordered" evidence="1">
    <location>
        <begin position="812"/>
        <end position="832"/>
    </location>
</feature>
<dbReference type="InterPro" id="IPR027838">
    <property type="entry name" value="DUF4585"/>
</dbReference>
<dbReference type="GO" id="GO:0070886">
    <property type="term" value="P:positive regulation of calcineurin-NFAT signaling cascade"/>
    <property type="evidence" value="ECO:0000318"/>
    <property type="project" value="GO_Central"/>
</dbReference>
<dbReference type="RefSeq" id="XP_039767559.1">
    <property type="nucleotide sequence ID" value="XM_039911625.1"/>
</dbReference>
<dbReference type="FunCoup" id="A0A6I8PDE7">
    <property type="interactions" value="8"/>
</dbReference>
<keyword evidence="4" id="KW-1185">Reference proteome</keyword>
<dbReference type="Ensembl" id="ENSOANT00000046935.1">
    <property type="protein sequence ID" value="ENSOANP00000052659.1"/>
    <property type="gene ID" value="ENSOANG00000046845.1"/>
</dbReference>
<feature type="region of interest" description="Disordered" evidence="1">
    <location>
        <begin position="924"/>
        <end position="1016"/>
    </location>
</feature>
<feature type="compositionally biased region" description="Basic residues" evidence="1">
    <location>
        <begin position="1209"/>
        <end position="1218"/>
    </location>
</feature>
<sequence>MQGNKKCSDGLSDSSSIGSVLDDADREVSSLTDRAFRSLCIAEEASFNDSNLVISPDISRQFFGKFHQGTVSHVLKKSNLCNRLPSQGNERATWASTFQRLPKYVQGEERYPKGGTPPLPPPARKALEVPVSGLRSSKPISKVSSLIKTFDRTESQRPNNSSPAHKQAVQRSSPKCSLRPGSGVNFCFDSAFLTVRKVPAELSDPSQTKRWPGAKQAPEDSSEHSDLAYDRDGLSPDPPEPTDSFQASLGHPPQKPSRGKTGKGKEWASQGSFLHSENSAFESWNTHSQKMLERQEVTEVPPETKVLLHYDDMPLFREPHTSECKTSPSHTRVALNEEESIQGEVVPCSSGSQVTSDPSASEFPGLARKEKPSHSEPNSEMVSTQAPWRRPKNGRRGKEMRREGANEMKKINGQGSSLNKSPDAVEPHNENDAVRERVNSVDASEAYGPPFNISKLLTPILPTKQVINSLENQSARITPPLPEKAPEGREQEGRGFSDYQSRDSYKSKVPSLLFNLKDVRKRVKSTYSPLPLLKSLDEKIKGRDYVKQETVSNGIFNLIEESPQDMSTKDNPQLFPSLPYENNEEESKKYINGQCMDNYLSLSSPPILTEPPFYINGEGPEQSNSKAEDLVREPEGSKMIPGLGHQLNEPNFKKGQHLPSLKLYGTDAADSSENQLSNHCPENLMPRSISQENQQEREAGNQKANLSQKISPVPLSPEEEDVFYSDSQSDFFPSLKNKAIISTSSSDQSFASFEDLQSPREPWQKARFPESQREEGQSGLDERQKREKKENTEREEELRYSALVNGDTIREEGDEESMMQRERKRDIQMNDPKELDCQETWSGGNTAVLLPLKEDLQLSPSSSSHKHIVFTIKDNTFKSTPVIKPILLPLLRTQSSEEASNSGKRETTRAMAEWAEMGNQVYQEAQDTPDRQQQGQASGSTVEPSEASKGAFGATNHGRQISSRVGRSLPGTGVIPSEDEGDLPGDVLMKDGASRKVPKCTVGSHRESKPRNKEKVKPAIVLSSVDPEGHLSPNQALAHLEEQTEGFKGHLLSASRTGSSVRHISPEEMMSSPTANSLVGSSRYSPATSAILEECSDDRDTLQGNFACSTVTSPLSGLDTHLTGPVPETKSSTKMRRREDGVCLPRWNMGCNPLDPYSEGRMDSSQRGLLSEHIANSTSPCEKSPPTGHVERSAGKPPAVPPKTEKALRRAKKLANKRRTTDPQQEKHADVQEEKPQADEPGTTWGRPLSPSEISLVTFPTVHSLPPSTHRHSVATFPEPIWRRQRIIQSVTPVPSYPATQRKLLQDPHSGEYFVFDLPVQVQIKTFYDPETGKYVKVSIPSSEKDTLDPASPEVFNSPHVVYPGFQPLSVTSLAPLRSASELSTPIFRQNAQTMEPTEKRYPSPGDSRHLGASGGVAQSHPTDEMPQSSETTAHEATSLDVTSTNDLEDLAAEGIS</sequence>
<evidence type="ECO:0000256" key="1">
    <source>
        <dbReference type="SAM" id="MobiDB-lite"/>
    </source>
</evidence>
<feature type="region of interest" description="Disordered" evidence="1">
    <location>
        <begin position="1387"/>
        <end position="1457"/>
    </location>
</feature>
<dbReference type="PANTHER" id="PTHR33775:SF2">
    <property type="entry name" value="CARDIAC-ENRICHED FHL2-INTERACTING PROTEIN"/>
    <property type="match status" value="1"/>
</dbReference>
<dbReference type="KEGG" id="oaa:100086386"/>
<name>A0A6I8PDE7_ORNAN</name>
<feature type="region of interest" description="Disordered" evidence="1">
    <location>
        <begin position="202"/>
        <end position="287"/>
    </location>
</feature>
<feature type="compositionally biased region" description="Polar residues" evidence="1">
    <location>
        <begin position="1387"/>
        <end position="1396"/>
    </location>
</feature>
<dbReference type="Proteomes" id="UP000002279">
    <property type="component" value="Chromosome 3"/>
</dbReference>
<gene>
    <name evidence="3" type="primary">C3H10orf71</name>
</gene>
<organism evidence="3 4">
    <name type="scientific">Ornithorhynchus anatinus</name>
    <name type="common">Duckbill platypus</name>
    <dbReference type="NCBI Taxonomy" id="9258"/>
    <lineage>
        <taxon>Eukaryota</taxon>
        <taxon>Metazoa</taxon>
        <taxon>Chordata</taxon>
        <taxon>Craniata</taxon>
        <taxon>Vertebrata</taxon>
        <taxon>Euteleostomi</taxon>
        <taxon>Mammalia</taxon>
        <taxon>Monotremata</taxon>
        <taxon>Ornithorhynchidae</taxon>
        <taxon>Ornithorhynchus</taxon>
    </lineage>
</organism>
<dbReference type="Bgee" id="ENSOANG00000046845">
    <property type="expression patterns" value="Expressed in heart"/>
</dbReference>
<dbReference type="GeneID" id="100086386"/>
<dbReference type="OMA" id="HYSPPFN"/>